<dbReference type="EMBL" id="FNAJ01000002">
    <property type="protein sequence ID" value="SDD63002.1"/>
    <property type="molecule type" value="Genomic_DNA"/>
</dbReference>
<evidence type="ECO:0000313" key="2">
    <source>
        <dbReference type="Proteomes" id="UP000198717"/>
    </source>
</evidence>
<sequence length="68" mass="7535">MHPRLWWPASLLLVCLACESVPRKAHETEHYGFISDDSDYVWARGVHGLPSSHPGTWMTSSTACAPPS</sequence>
<organism evidence="1 2">
    <name type="scientific">Myxococcus virescens</name>
    <dbReference type="NCBI Taxonomy" id="83456"/>
    <lineage>
        <taxon>Bacteria</taxon>
        <taxon>Pseudomonadati</taxon>
        <taxon>Myxococcota</taxon>
        <taxon>Myxococcia</taxon>
        <taxon>Myxococcales</taxon>
        <taxon>Cystobacterineae</taxon>
        <taxon>Myxococcaceae</taxon>
        <taxon>Myxococcus</taxon>
    </lineage>
</organism>
<reference evidence="1 2" key="1">
    <citation type="submission" date="2016-10" db="EMBL/GenBank/DDBJ databases">
        <authorList>
            <person name="Varghese N."/>
            <person name="Submissions S."/>
        </authorList>
    </citation>
    <scope>NUCLEOTIDE SEQUENCE [LARGE SCALE GENOMIC DNA]</scope>
    <source>
        <strain evidence="1 2">DSM 2260</strain>
    </source>
</reference>
<proteinExistence type="predicted"/>
<keyword evidence="2" id="KW-1185">Reference proteome</keyword>
<accession>A0ABY0MKM2</accession>
<gene>
    <name evidence="1" type="ORF">SAMN04488504_10238</name>
</gene>
<protein>
    <submittedName>
        <fullName evidence="1">Uncharacterized protein</fullName>
    </submittedName>
</protein>
<name>A0ABY0MKM2_9BACT</name>
<dbReference type="Proteomes" id="UP000198717">
    <property type="component" value="Unassembled WGS sequence"/>
</dbReference>
<evidence type="ECO:0000313" key="1">
    <source>
        <dbReference type="EMBL" id="SDD63002.1"/>
    </source>
</evidence>
<comment type="caution">
    <text evidence="1">The sequence shown here is derived from an EMBL/GenBank/DDBJ whole genome shotgun (WGS) entry which is preliminary data.</text>
</comment>